<keyword evidence="1" id="KW-0614">Plasmid</keyword>
<proteinExistence type="predicted"/>
<sequence length="165" mass="18989">MGYYRPRPIEAKQCKHCSIPFESRHKRTIYCGESCRQQAYQARQKVKEKDHKKALGDLAFSLQNIGVTATDAAVAAAGNYLLNDQPAQRAILDELKKTRQQVEQLLQTNSLLRDYVDLQLQRDPMLAIELSQKQVVRIEQSQHKEKLKQDMLNKLLAKRGNKRNG</sequence>
<protein>
    <submittedName>
        <fullName evidence="1">Uncharacterized protein</fullName>
    </submittedName>
</protein>
<geneLocation type="plasmid" evidence="1 2">
    <name>unnamed1</name>
</geneLocation>
<dbReference type="Proteomes" id="UP000501128">
    <property type="component" value="Plasmid unnamed1"/>
</dbReference>
<dbReference type="KEGG" id="srho:HH216_25235"/>
<dbReference type="AlphaFoldDB" id="A0A7L5E1R2"/>
<organism evidence="1 2">
    <name type="scientific">Spirosoma rhododendri</name>
    <dbReference type="NCBI Taxonomy" id="2728024"/>
    <lineage>
        <taxon>Bacteria</taxon>
        <taxon>Pseudomonadati</taxon>
        <taxon>Bacteroidota</taxon>
        <taxon>Cytophagia</taxon>
        <taxon>Cytophagales</taxon>
        <taxon>Cytophagaceae</taxon>
        <taxon>Spirosoma</taxon>
    </lineage>
</organism>
<dbReference type="RefSeq" id="WP_169553667.1">
    <property type="nucleotide sequence ID" value="NZ_CP051678.1"/>
</dbReference>
<name>A0A7L5E1R2_9BACT</name>
<dbReference type="EMBL" id="CP051678">
    <property type="protein sequence ID" value="QJD81650.1"/>
    <property type="molecule type" value="Genomic_DNA"/>
</dbReference>
<keyword evidence="2" id="KW-1185">Reference proteome</keyword>
<evidence type="ECO:0000313" key="2">
    <source>
        <dbReference type="Proteomes" id="UP000501128"/>
    </source>
</evidence>
<reference evidence="1 2" key="1">
    <citation type="submission" date="2020-04" db="EMBL/GenBank/DDBJ databases">
        <title>Genome sequencing of novel species.</title>
        <authorList>
            <person name="Heo J."/>
            <person name="Kim S.-J."/>
            <person name="Kim J.-S."/>
            <person name="Hong S.-B."/>
            <person name="Kwon S.-W."/>
        </authorList>
    </citation>
    <scope>NUCLEOTIDE SEQUENCE [LARGE SCALE GENOMIC DNA]</scope>
    <source>
        <strain evidence="1 2">CJU-R4</strain>
        <plasmid evidence="1 2">unnamed1</plasmid>
    </source>
</reference>
<evidence type="ECO:0000313" key="1">
    <source>
        <dbReference type="EMBL" id="QJD81650.1"/>
    </source>
</evidence>
<accession>A0A7L5E1R2</accession>
<gene>
    <name evidence="1" type="ORF">HH216_25235</name>
</gene>